<organism evidence="2 3">
    <name type="scientific">Mucilaginibacter terrae</name>
    <dbReference type="NCBI Taxonomy" id="1955052"/>
    <lineage>
        <taxon>Bacteria</taxon>
        <taxon>Pseudomonadati</taxon>
        <taxon>Bacteroidota</taxon>
        <taxon>Sphingobacteriia</taxon>
        <taxon>Sphingobacteriales</taxon>
        <taxon>Sphingobacteriaceae</taxon>
        <taxon>Mucilaginibacter</taxon>
    </lineage>
</organism>
<keyword evidence="1" id="KW-1133">Transmembrane helix</keyword>
<dbReference type="RefSeq" id="WP_311949204.1">
    <property type="nucleotide sequence ID" value="NZ_JAVLVU010000001.1"/>
</dbReference>
<comment type="caution">
    <text evidence="2">The sequence shown here is derived from an EMBL/GenBank/DDBJ whole genome shotgun (WGS) entry which is preliminary data.</text>
</comment>
<accession>A0ABU3GVC9</accession>
<dbReference type="EMBL" id="JAVLVU010000001">
    <property type="protein sequence ID" value="MDT3402590.1"/>
    <property type="molecule type" value="Genomic_DNA"/>
</dbReference>
<feature type="transmembrane region" description="Helical" evidence="1">
    <location>
        <begin position="104"/>
        <end position="126"/>
    </location>
</feature>
<keyword evidence="3" id="KW-1185">Reference proteome</keyword>
<keyword evidence="1" id="KW-0812">Transmembrane</keyword>
<evidence type="ECO:0000256" key="1">
    <source>
        <dbReference type="SAM" id="Phobius"/>
    </source>
</evidence>
<name>A0ABU3GVC9_9SPHI</name>
<protein>
    <recommendedName>
        <fullName evidence="4">DUF3021 domain-containing protein</fullName>
    </recommendedName>
</protein>
<dbReference type="Proteomes" id="UP001258315">
    <property type="component" value="Unassembled WGS sequence"/>
</dbReference>
<proteinExistence type="predicted"/>
<evidence type="ECO:0000313" key="3">
    <source>
        <dbReference type="Proteomes" id="UP001258315"/>
    </source>
</evidence>
<feature type="transmembrane region" description="Helical" evidence="1">
    <location>
        <begin position="16"/>
        <end position="35"/>
    </location>
</feature>
<feature type="transmembrane region" description="Helical" evidence="1">
    <location>
        <begin position="132"/>
        <end position="152"/>
    </location>
</feature>
<feature type="transmembrane region" description="Helical" evidence="1">
    <location>
        <begin position="80"/>
        <end position="97"/>
    </location>
</feature>
<keyword evidence="1" id="KW-0472">Membrane</keyword>
<evidence type="ECO:0000313" key="2">
    <source>
        <dbReference type="EMBL" id="MDT3402590.1"/>
    </source>
</evidence>
<gene>
    <name evidence="2" type="ORF">QE417_001662</name>
</gene>
<sequence length="163" mass="19047">MNTFQQHQYLRNRIKVYMWIVITGLALSGITAFPLETELQWLCQHASVFPVAMQNWLNTIYQAIHHTNVRYPYLSYGTDWLAFAHIMLAILFIGPLMDPVKNVWVIQFGMIACVLIFPLAFIAGPVRHIPLFWRFIDSSFGVFAFIPLWLSYRKIRLIEAGRK</sequence>
<evidence type="ECO:0008006" key="4">
    <source>
        <dbReference type="Google" id="ProtNLM"/>
    </source>
</evidence>
<reference evidence="3" key="1">
    <citation type="submission" date="2023-07" db="EMBL/GenBank/DDBJ databases">
        <title>Functional and genomic diversity of the sorghum phyllosphere microbiome.</title>
        <authorList>
            <person name="Shade A."/>
        </authorList>
    </citation>
    <scope>NUCLEOTIDE SEQUENCE [LARGE SCALE GENOMIC DNA]</scope>
    <source>
        <strain evidence="3">SORGH_AS_0422</strain>
    </source>
</reference>